<protein>
    <recommendedName>
        <fullName evidence="12">Transposase</fullName>
    </recommendedName>
</protein>
<proteinExistence type="inferred from homology"/>
<comment type="cofactor">
    <cofactor evidence="1">
        <name>a divalent metal cation</name>
        <dbReference type="ChEBI" id="CHEBI:60240"/>
    </cofactor>
</comment>
<dbReference type="Proteomes" id="UP001190926">
    <property type="component" value="Unassembled WGS sequence"/>
</dbReference>
<evidence type="ECO:0000313" key="10">
    <source>
        <dbReference type="EMBL" id="KAH6828591.1"/>
    </source>
</evidence>
<evidence type="ECO:0000256" key="2">
    <source>
        <dbReference type="ARBA" id="ARBA00004123"/>
    </source>
</evidence>
<gene>
    <name evidence="10" type="ORF">C2S53_006589</name>
</gene>
<keyword evidence="4" id="KW-0540">Nuclease</keyword>
<dbReference type="AlphaFoldDB" id="A0AAD4J847"/>
<dbReference type="GO" id="GO:0005634">
    <property type="term" value="C:nucleus"/>
    <property type="evidence" value="ECO:0007669"/>
    <property type="project" value="UniProtKB-SubCell"/>
</dbReference>
<evidence type="ECO:0000256" key="1">
    <source>
        <dbReference type="ARBA" id="ARBA00001968"/>
    </source>
</evidence>
<dbReference type="Pfam" id="PF13359">
    <property type="entry name" value="DDE_Tnp_4"/>
    <property type="match status" value="1"/>
</dbReference>
<evidence type="ECO:0000256" key="4">
    <source>
        <dbReference type="ARBA" id="ARBA00022722"/>
    </source>
</evidence>
<dbReference type="PANTHER" id="PTHR22930">
    <property type="match status" value="1"/>
</dbReference>
<evidence type="ECO:0000256" key="7">
    <source>
        <dbReference type="ARBA" id="ARBA00023242"/>
    </source>
</evidence>
<accession>A0AAD4J847</accession>
<keyword evidence="5" id="KW-0479">Metal-binding</keyword>
<dbReference type="PANTHER" id="PTHR22930:SF293">
    <property type="entry name" value="PROTEIN ALP1-LIKE"/>
    <property type="match status" value="1"/>
</dbReference>
<keyword evidence="11" id="KW-1185">Reference proteome</keyword>
<dbReference type="InterPro" id="IPR058353">
    <property type="entry name" value="DUF8040"/>
</dbReference>
<feature type="domain" description="DDE Tnp4" evidence="8">
    <location>
        <begin position="102"/>
        <end position="263"/>
    </location>
</feature>
<organism evidence="10 11">
    <name type="scientific">Perilla frutescens var. hirtella</name>
    <name type="common">Perilla citriodora</name>
    <name type="synonym">Perilla setoyensis</name>
    <dbReference type="NCBI Taxonomy" id="608512"/>
    <lineage>
        <taxon>Eukaryota</taxon>
        <taxon>Viridiplantae</taxon>
        <taxon>Streptophyta</taxon>
        <taxon>Embryophyta</taxon>
        <taxon>Tracheophyta</taxon>
        <taxon>Spermatophyta</taxon>
        <taxon>Magnoliopsida</taxon>
        <taxon>eudicotyledons</taxon>
        <taxon>Gunneridae</taxon>
        <taxon>Pentapetalae</taxon>
        <taxon>asterids</taxon>
        <taxon>lamiids</taxon>
        <taxon>Lamiales</taxon>
        <taxon>Lamiaceae</taxon>
        <taxon>Nepetoideae</taxon>
        <taxon>Elsholtzieae</taxon>
        <taxon>Perilla</taxon>
    </lineage>
</organism>
<evidence type="ECO:0000256" key="3">
    <source>
        <dbReference type="ARBA" id="ARBA00006958"/>
    </source>
</evidence>
<comment type="subcellular location">
    <subcellularLocation>
        <location evidence="2">Nucleus</location>
    </subcellularLocation>
</comment>
<keyword evidence="6" id="KW-0378">Hydrolase</keyword>
<feature type="domain" description="DUF8040" evidence="9">
    <location>
        <begin position="1"/>
        <end position="70"/>
    </location>
</feature>
<evidence type="ECO:0000313" key="11">
    <source>
        <dbReference type="Proteomes" id="UP001190926"/>
    </source>
</evidence>
<dbReference type="Pfam" id="PF26138">
    <property type="entry name" value="DUF8040"/>
    <property type="match status" value="1"/>
</dbReference>
<evidence type="ECO:0000259" key="9">
    <source>
        <dbReference type="Pfam" id="PF26138"/>
    </source>
</evidence>
<evidence type="ECO:0008006" key="12">
    <source>
        <dbReference type="Google" id="ProtNLM"/>
    </source>
</evidence>
<dbReference type="GO" id="GO:0016787">
    <property type="term" value="F:hydrolase activity"/>
    <property type="evidence" value="ECO:0007669"/>
    <property type="project" value="UniProtKB-KW"/>
</dbReference>
<evidence type="ECO:0000256" key="5">
    <source>
        <dbReference type="ARBA" id="ARBA00022723"/>
    </source>
</evidence>
<evidence type="ECO:0000259" key="8">
    <source>
        <dbReference type="Pfam" id="PF13359"/>
    </source>
</evidence>
<dbReference type="EMBL" id="SDAM02000121">
    <property type="protein sequence ID" value="KAH6828591.1"/>
    <property type="molecule type" value="Genomic_DNA"/>
</dbReference>
<dbReference type="InterPro" id="IPR027806">
    <property type="entry name" value="HARBI1_dom"/>
</dbReference>
<reference evidence="10 11" key="1">
    <citation type="journal article" date="2021" name="Nat. Commun.">
        <title>Incipient diploidization of the medicinal plant Perilla within 10,000 years.</title>
        <authorList>
            <person name="Zhang Y."/>
            <person name="Shen Q."/>
            <person name="Leng L."/>
            <person name="Zhang D."/>
            <person name="Chen S."/>
            <person name="Shi Y."/>
            <person name="Ning Z."/>
            <person name="Chen S."/>
        </authorList>
    </citation>
    <scope>NUCLEOTIDE SEQUENCE [LARGE SCALE GENOMIC DNA]</scope>
    <source>
        <strain evidence="11">cv. PC099</strain>
    </source>
</reference>
<sequence>MSRNAFSRLCYLMEHIGGLVHSRYVSVEEKVAMFLSIVAHHKKNRIVKYDFTRSGQTVSKYIHMVLKALLRLNSLFLVKPAPISNESTHSRWKWFKGCLGALDGTHIRVKVRAIDKPRYRSRKGEIVVNVLGVCDRDMKFVYVLPGWEGSAVDARVLRDAINRIHGLKVPKGCYYLCDNGYPNSEGFLTPYKSVRYHLDEWGESSVRPRTFQEYFNMRHSRARNVIERTFGLLKMRWGILRSPSYYPIKIQNRIIMACCLLHNFIRMEMEVDPIEHLVDELTTNTNDEIENHDIIDSVETSPQWNTWRDNLAQSMFNEWRRVA</sequence>
<evidence type="ECO:0000256" key="6">
    <source>
        <dbReference type="ARBA" id="ARBA00022801"/>
    </source>
</evidence>
<keyword evidence="7" id="KW-0539">Nucleus</keyword>
<dbReference type="GO" id="GO:0004518">
    <property type="term" value="F:nuclease activity"/>
    <property type="evidence" value="ECO:0007669"/>
    <property type="project" value="UniProtKB-KW"/>
</dbReference>
<dbReference type="InterPro" id="IPR045249">
    <property type="entry name" value="HARBI1-like"/>
</dbReference>
<comment type="caution">
    <text evidence="10">The sequence shown here is derived from an EMBL/GenBank/DDBJ whole genome shotgun (WGS) entry which is preliminary data.</text>
</comment>
<dbReference type="GO" id="GO:0046872">
    <property type="term" value="F:metal ion binding"/>
    <property type="evidence" value="ECO:0007669"/>
    <property type="project" value="UniProtKB-KW"/>
</dbReference>
<name>A0AAD4J847_PERFH</name>
<comment type="similarity">
    <text evidence="3">Belongs to the HARBI1 family.</text>
</comment>